<dbReference type="EMBL" id="LT840184">
    <property type="protein sequence ID" value="SMF86760.1"/>
    <property type="molecule type" value="Genomic_DNA"/>
</dbReference>
<sequence length="133" mass="15174">MGTAYKLNCKHCTYSRDVFLGIGFSHMYLSSILPIIKNTEARQRITAFISDESAKHDSYEALFVCGKCNNLHNELFLQIKSNSDRYEINYNCSRCSEPLPSEPLEELSPTTTVLTCPNCGKKKLDITSYMDWD</sequence>
<name>A0A1X7HHE9_9BACL</name>
<proteinExistence type="predicted"/>
<dbReference type="AlphaFoldDB" id="A0A1X7HHE9"/>
<protein>
    <submittedName>
        <fullName evidence="1">Uncharacterized protein</fullName>
    </submittedName>
</protein>
<gene>
    <name evidence="1" type="ORF">SAMN05661091_3494</name>
</gene>
<dbReference type="STRING" id="1313296.SAMN05661091_3494"/>
<reference evidence="1 2" key="1">
    <citation type="submission" date="2017-04" db="EMBL/GenBank/DDBJ databases">
        <authorList>
            <person name="Afonso C.L."/>
            <person name="Miller P.J."/>
            <person name="Scott M.A."/>
            <person name="Spackman E."/>
            <person name="Goraichik I."/>
            <person name="Dimitrov K.M."/>
            <person name="Suarez D.L."/>
            <person name="Swayne D.E."/>
        </authorList>
    </citation>
    <scope>NUCLEOTIDE SEQUENCE [LARGE SCALE GENOMIC DNA]</scope>
    <source>
        <strain evidence="1 2">N3/975</strain>
    </source>
</reference>
<organism evidence="1 2">
    <name type="scientific">Paenibacillus uliginis N3/975</name>
    <dbReference type="NCBI Taxonomy" id="1313296"/>
    <lineage>
        <taxon>Bacteria</taxon>
        <taxon>Bacillati</taxon>
        <taxon>Bacillota</taxon>
        <taxon>Bacilli</taxon>
        <taxon>Bacillales</taxon>
        <taxon>Paenibacillaceae</taxon>
        <taxon>Paenibacillus</taxon>
    </lineage>
</organism>
<dbReference type="Proteomes" id="UP000192940">
    <property type="component" value="Chromosome I"/>
</dbReference>
<keyword evidence="2" id="KW-1185">Reference proteome</keyword>
<evidence type="ECO:0000313" key="1">
    <source>
        <dbReference type="EMBL" id="SMF86760.1"/>
    </source>
</evidence>
<evidence type="ECO:0000313" key="2">
    <source>
        <dbReference type="Proteomes" id="UP000192940"/>
    </source>
</evidence>
<accession>A0A1X7HHE9</accession>